<keyword evidence="1" id="KW-0677">Repeat</keyword>
<dbReference type="Proteomes" id="UP000698752">
    <property type="component" value="Unassembled WGS sequence"/>
</dbReference>
<evidence type="ECO:0000256" key="2">
    <source>
        <dbReference type="ARBA" id="ARBA00022803"/>
    </source>
</evidence>
<comment type="caution">
    <text evidence="4">The sequence shown here is derived from an EMBL/GenBank/DDBJ whole genome shotgun (WGS) entry which is preliminary data.</text>
</comment>
<sequence>MSTTIPPSRGAGAAPAGRAAPVMLGEVRGIRLWHWPGRGPGTLILFTPPGAPTGPRNWWGQGLAARLGWETLVFAGHEPAWYPAEEMAGLLPAALAALSPGARLTYGLGMGGYGALKFGRALGAGATVALAPTYSIDPADMPGDPRARRRFDPQRHAGMAIRAEDLADLPIVLSDPFARQDHLHARRLAALPGVRAVDVRRGGAVLQNILVETGRIAPLLTAALQGDHVQAGGLVRQARHASPTLRKLVAEALEARGHGVWAAALRQPTSTVAKSPPAITPQQAASGAGARLAMQARRLRQRGAHGAEEEVLRRWLAIDPASAEARTTLAQCLQMLRRDKEALALLLEALRKGVRDQRLFTQLVRLLRRLGETTAALEVAEGAAAAAPGDAEALVQLGETQQWAGHAEAAEQAFRHALGAQPGHRRALVSLILMAPPGETTAAPYLAALLERLATGPAPQPDWLRTIDQLWRGARYEAAVRIAAAAWEAHPDAIAFPLRQGRILLAAGREDEAVAHLRAVVEARPELIEAWYALADTLLTLQRHAEGRDALLHGVATHPQDPVILARLAAFLLALQETEAAQRTAQQAIELDPAVEDGYLIVMSVLHRRERRGEAIALARAALEAMPGAGANVAQRLGRMLMEIGDAAGAADAYGRATEVAQVPRQAWLGLAESLQAAGRPADAEAALRRGLQARPEERALKTKLGDVLLDRGETDAARQVLAEAVSDAADSAAADIAMVDALLRQGRPREAFDLLAATVEREPGHVEAELRFGTMLLDEGRHDDAAALFTRITEAAPDLAAAWVGLADAERLRKRVKPALEAYRRAVAAGASAQVLRQLRFRLFGEYDG</sequence>
<keyword evidence="2 3" id="KW-0802">TPR repeat</keyword>
<evidence type="ECO:0000256" key="1">
    <source>
        <dbReference type="ARBA" id="ARBA00022737"/>
    </source>
</evidence>
<gene>
    <name evidence="4" type="ORF">GXW78_09460</name>
</gene>
<feature type="repeat" description="TPR" evidence="3">
    <location>
        <begin position="391"/>
        <end position="424"/>
    </location>
</feature>
<accession>A0ABS5EFU5</accession>
<dbReference type="PROSITE" id="PS50005">
    <property type="entry name" value="TPR"/>
    <property type="match status" value="1"/>
</dbReference>
<protein>
    <submittedName>
        <fullName evidence="4">Tetratricopeptide repeat protein</fullName>
    </submittedName>
</protein>
<evidence type="ECO:0000256" key="3">
    <source>
        <dbReference type="PROSITE-ProRule" id="PRU00339"/>
    </source>
</evidence>
<keyword evidence="5" id="KW-1185">Reference proteome</keyword>
<dbReference type="InterPro" id="IPR011990">
    <property type="entry name" value="TPR-like_helical_dom_sf"/>
</dbReference>
<dbReference type="Pfam" id="PF14559">
    <property type="entry name" value="TPR_19"/>
    <property type="match status" value="1"/>
</dbReference>
<evidence type="ECO:0000313" key="4">
    <source>
        <dbReference type="EMBL" id="MBR0649890.1"/>
    </source>
</evidence>
<dbReference type="InterPro" id="IPR051012">
    <property type="entry name" value="CellSynth/LPSAsmb/PSIAsmb"/>
</dbReference>
<dbReference type="PANTHER" id="PTHR45586">
    <property type="entry name" value="TPR REPEAT-CONTAINING PROTEIN PA4667"/>
    <property type="match status" value="1"/>
</dbReference>
<name>A0ABS5EFU5_9PROT</name>
<dbReference type="Gene3D" id="1.25.40.10">
    <property type="entry name" value="Tetratricopeptide repeat domain"/>
    <property type="match status" value="4"/>
</dbReference>
<dbReference type="Pfam" id="PF13432">
    <property type="entry name" value="TPR_16"/>
    <property type="match status" value="2"/>
</dbReference>
<proteinExistence type="predicted"/>
<dbReference type="RefSeq" id="WP_211868210.1">
    <property type="nucleotide sequence ID" value="NZ_JAAEDI010000009.1"/>
</dbReference>
<reference evidence="5" key="1">
    <citation type="journal article" date="2021" name="Syst. Appl. Microbiol.">
        <title>Roseomonas hellenica sp. nov., isolated from roots of wild-growing Alkanna tinctoria.</title>
        <authorList>
            <person name="Rat A."/>
            <person name="Naranjo H.D."/>
            <person name="Lebbe L."/>
            <person name="Cnockaert M."/>
            <person name="Krigas N."/>
            <person name="Grigoriadou K."/>
            <person name="Maloupa E."/>
            <person name="Willems A."/>
        </authorList>
    </citation>
    <scope>NUCLEOTIDE SEQUENCE [LARGE SCALE GENOMIC DNA]</scope>
    <source>
        <strain evidence="5">LMG 31159</strain>
    </source>
</reference>
<dbReference type="EMBL" id="JAAEDI010000009">
    <property type="protein sequence ID" value="MBR0649890.1"/>
    <property type="molecule type" value="Genomic_DNA"/>
</dbReference>
<dbReference type="SMART" id="SM00028">
    <property type="entry name" value="TPR"/>
    <property type="match status" value="9"/>
</dbReference>
<dbReference type="SUPFAM" id="SSF48452">
    <property type="entry name" value="TPR-like"/>
    <property type="match status" value="2"/>
</dbReference>
<dbReference type="InterPro" id="IPR019734">
    <property type="entry name" value="TPR_rpt"/>
</dbReference>
<dbReference type="PANTHER" id="PTHR45586:SF1">
    <property type="entry name" value="LIPOPOLYSACCHARIDE ASSEMBLY PROTEIN B"/>
    <property type="match status" value="1"/>
</dbReference>
<organism evidence="4 5">
    <name type="scientific">Neoroseomonas terrae</name>
    <dbReference type="NCBI Taxonomy" id="424799"/>
    <lineage>
        <taxon>Bacteria</taxon>
        <taxon>Pseudomonadati</taxon>
        <taxon>Pseudomonadota</taxon>
        <taxon>Alphaproteobacteria</taxon>
        <taxon>Acetobacterales</taxon>
        <taxon>Acetobacteraceae</taxon>
        <taxon>Neoroseomonas</taxon>
    </lineage>
</organism>
<evidence type="ECO:0000313" key="5">
    <source>
        <dbReference type="Proteomes" id="UP000698752"/>
    </source>
</evidence>